<feature type="compositionally biased region" description="Basic and acidic residues" evidence="1">
    <location>
        <begin position="46"/>
        <end position="61"/>
    </location>
</feature>
<evidence type="ECO:0000313" key="3">
    <source>
        <dbReference type="Proteomes" id="UP000030645"/>
    </source>
</evidence>
<protein>
    <submittedName>
        <fullName evidence="2">Uncharacterized protein</fullName>
    </submittedName>
</protein>
<keyword evidence="3" id="KW-1185">Reference proteome</keyword>
<dbReference type="Proteomes" id="UP000030645">
    <property type="component" value="Unassembled WGS sequence"/>
</dbReference>
<sequence length="61" mass="7482">MLLRKAKTKLESLRIINHDFINLRYLREPKQRPGRRTASTRWVKRRRDERAEDRLPEAPQN</sequence>
<dbReference type="AlphaFoldDB" id="W9QRS2"/>
<proteinExistence type="predicted"/>
<evidence type="ECO:0000256" key="1">
    <source>
        <dbReference type="SAM" id="MobiDB-lite"/>
    </source>
</evidence>
<accession>W9QRS2</accession>
<name>W9QRS2_9ROSA</name>
<organism evidence="2 3">
    <name type="scientific">Morus notabilis</name>
    <dbReference type="NCBI Taxonomy" id="981085"/>
    <lineage>
        <taxon>Eukaryota</taxon>
        <taxon>Viridiplantae</taxon>
        <taxon>Streptophyta</taxon>
        <taxon>Embryophyta</taxon>
        <taxon>Tracheophyta</taxon>
        <taxon>Spermatophyta</taxon>
        <taxon>Magnoliopsida</taxon>
        <taxon>eudicotyledons</taxon>
        <taxon>Gunneridae</taxon>
        <taxon>Pentapetalae</taxon>
        <taxon>rosids</taxon>
        <taxon>fabids</taxon>
        <taxon>Rosales</taxon>
        <taxon>Moraceae</taxon>
        <taxon>Moreae</taxon>
        <taxon>Morus</taxon>
    </lineage>
</organism>
<dbReference type="EMBL" id="KE344061">
    <property type="protein sequence ID" value="EXB52104.1"/>
    <property type="molecule type" value="Genomic_DNA"/>
</dbReference>
<feature type="region of interest" description="Disordered" evidence="1">
    <location>
        <begin position="29"/>
        <end position="61"/>
    </location>
</feature>
<gene>
    <name evidence="2" type="ORF">L484_024654</name>
</gene>
<reference evidence="3" key="1">
    <citation type="submission" date="2013-01" db="EMBL/GenBank/DDBJ databases">
        <title>Draft Genome Sequence of a Mulberry Tree, Morus notabilis C.K. Schneid.</title>
        <authorList>
            <person name="He N."/>
            <person name="Zhao S."/>
        </authorList>
    </citation>
    <scope>NUCLEOTIDE SEQUENCE</scope>
</reference>
<evidence type="ECO:0000313" key="2">
    <source>
        <dbReference type="EMBL" id="EXB52104.1"/>
    </source>
</evidence>